<dbReference type="InterPro" id="IPR035996">
    <property type="entry name" value="4pyrrol_Methylase_sf"/>
</dbReference>
<dbReference type="CDD" id="cd11644">
    <property type="entry name" value="Precorrin-6Y-MT"/>
    <property type="match status" value="1"/>
</dbReference>
<keyword evidence="3 7" id="KW-0489">Methyltransferase</keyword>
<dbReference type="NCBIfam" id="TIGR02467">
    <property type="entry name" value="CbiE"/>
    <property type="match status" value="1"/>
</dbReference>
<dbReference type="EMBL" id="VDFQ02000001">
    <property type="protein sequence ID" value="KAA1424445.1"/>
    <property type="molecule type" value="Genomic_DNA"/>
</dbReference>
<dbReference type="PANTHER" id="PTHR43182">
    <property type="entry name" value="COBALT-PRECORRIN-6B C(15)-METHYLTRANSFERASE (DECARBOXYLATING)"/>
    <property type="match status" value="1"/>
</dbReference>
<evidence type="ECO:0000256" key="5">
    <source>
        <dbReference type="ARBA" id="ARBA00022691"/>
    </source>
</evidence>
<dbReference type="InterPro" id="IPR050714">
    <property type="entry name" value="Cobalamin_biosynth_MTase"/>
</dbReference>
<protein>
    <submittedName>
        <fullName evidence="7">Precorrin-6y C5,15-methyltransferase (Decarboxylating) subunit CbiE</fullName>
    </submittedName>
</protein>
<dbReference type="InterPro" id="IPR014777">
    <property type="entry name" value="4pyrrole_Mease_sub1"/>
</dbReference>
<dbReference type="GO" id="GO:0008276">
    <property type="term" value="F:protein methyltransferase activity"/>
    <property type="evidence" value="ECO:0007669"/>
    <property type="project" value="InterPro"/>
</dbReference>
<comment type="pathway">
    <text evidence="1">Cofactor biosynthesis; adenosylcobalamin biosynthesis.</text>
</comment>
<reference evidence="7 8" key="1">
    <citation type="submission" date="2019-09" db="EMBL/GenBank/DDBJ databases">
        <title>Mumia zhuanghuii sp. nov. isolated from the intestinal contents of plateau pika (Ochotona curzoniae) in the Qinghai-Tibet plateau of China.</title>
        <authorList>
            <person name="Tian Z."/>
        </authorList>
    </citation>
    <scope>NUCLEOTIDE SEQUENCE [LARGE SCALE GENOMIC DNA]</scope>
    <source>
        <strain evidence="8">350</strain>
    </source>
</reference>
<feature type="domain" description="Tetrapyrrole methylase" evidence="6">
    <location>
        <begin position="4"/>
        <end position="187"/>
    </location>
</feature>
<evidence type="ECO:0000256" key="3">
    <source>
        <dbReference type="ARBA" id="ARBA00022603"/>
    </source>
</evidence>
<dbReference type="InterPro" id="IPR029063">
    <property type="entry name" value="SAM-dependent_MTases_sf"/>
</dbReference>
<dbReference type="Pfam" id="PF00590">
    <property type="entry name" value="TP_methylase"/>
    <property type="match status" value="1"/>
</dbReference>
<dbReference type="Gene3D" id="3.40.1010.10">
    <property type="entry name" value="Cobalt-precorrin-4 Transmethylase, Domain 1"/>
    <property type="match status" value="1"/>
</dbReference>
<dbReference type="GO" id="GO:0009236">
    <property type="term" value="P:cobalamin biosynthetic process"/>
    <property type="evidence" value="ECO:0007669"/>
    <property type="project" value="UniProtKB-UniPathway"/>
</dbReference>
<comment type="caution">
    <text evidence="7">The sequence shown here is derived from an EMBL/GenBank/DDBJ whole genome shotgun (WGS) entry which is preliminary data.</text>
</comment>
<sequence length="409" mass="42693">MTRVCVVGIGADGWDGLSEPARDRVRAADVVLGGSRQLDLLPNVDGQVRRAWPSPLRDGLVPLLDDLEGTTVVALASGDPMVSGIGTTLVALLGAEAVEVVPAVSSIALARARMRWSAETTDVVSLVGRDPHLVLRWLGPGRRLLVLSSDERTPAVVASLLVEAGYGTSAMTVLADLGGPSEARVDGAAQTWGDRESPRLNVIAISCAAPYDVAPLALVGGLPDDAFEHDGQLTKRDLRASALARLVPLPEALLWDVGAGAGSVGIEWLRAHPSARAIAVERDPERAARIRRNAARLGVPALGVVEGAAPGALADLVRPDAVFVGGGATRPGVLEACWDALRPGGRLVAHGVTLETEALLARWFGEHGGELTRLQVEHAEPIGGFTGWTPARAVVQWAVTKGHHDAESS</sequence>
<dbReference type="NCBIfam" id="TIGR02469">
    <property type="entry name" value="CbiT"/>
    <property type="match status" value="1"/>
</dbReference>
<dbReference type="CDD" id="cd02440">
    <property type="entry name" value="AdoMet_MTases"/>
    <property type="match status" value="1"/>
</dbReference>
<evidence type="ECO:0000313" key="7">
    <source>
        <dbReference type="EMBL" id="KAA1424445.1"/>
    </source>
</evidence>
<dbReference type="AlphaFoldDB" id="A0A5Q6S253"/>
<dbReference type="SUPFAM" id="SSF53335">
    <property type="entry name" value="S-adenosyl-L-methionine-dependent methyltransferases"/>
    <property type="match status" value="1"/>
</dbReference>
<keyword evidence="2" id="KW-0169">Cobalamin biosynthesis</keyword>
<organism evidence="7 8">
    <name type="scientific">Mumia zhuanghuii</name>
    <dbReference type="NCBI Taxonomy" id="2585211"/>
    <lineage>
        <taxon>Bacteria</taxon>
        <taxon>Bacillati</taxon>
        <taxon>Actinomycetota</taxon>
        <taxon>Actinomycetes</taxon>
        <taxon>Propionibacteriales</taxon>
        <taxon>Nocardioidaceae</taxon>
        <taxon>Mumia</taxon>
    </lineage>
</organism>
<dbReference type="UniPathway" id="UPA00148"/>
<dbReference type="InterPro" id="IPR000878">
    <property type="entry name" value="4pyrrol_Mease"/>
</dbReference>
<dbReference type="SUPFAM" id="SSF53790">
    <property type="entry name" value="Tetrapyrrole methylase"/>
    <property type="match status" value="1"/>
</dbReference>
<name>A0A5Q6S253_9ACTN</name>
<dbReference type="PANTHER" id="PTHR43182:SF1">
    <property type="entry name" value="COBALT-PRECORRIN-7 C(5)-METHYLTRANSFERASE"/>
    <property type="match status" value="1"/>
</dbReference>
<dbReference type="InterPro" id="IPR014008">
    <property type="entry name" value="Cbl_synth_MTase_CbiT"/>
</dbReference>
<evidence type="ECO:0000313" key="8">
    <source>
        <dbReference type="Proteomes" id="UP000307768"/>
    </source>
</evidence>
<dbReference type="OrthoDB" id="9787825at2"/>
<dbReference type="PIRSF" id="PIRSF036428">
    <property type="entry name" value="CobL"/>
    <property type="match status" value="1"/>
</dbReference>
<dbReference type="InterPro" id="IPR012818">
    <property type="entry name" value="CbiE"/>
</dbReference>
<keyword evidence="5" id="KW-0949">S-adenosyl-L-methionine</keyword>
<dbReference type="Proteomes" id="UP000307768">
    <property type="component" value="Unassembled WGS sequence"/>
</dbReference>
<dbReference type="InterPro" id="IPR006365">
    <property type="entry name" value="Cbl_synth_CobL"/>
</dbReference>
<gene>
    <name evidence="7" type="primary">cbiE</name>
    <name evidence="7" type="ORF">FE697_000475</name>
</gene>
<evidence type="ECO:0000256" key="1">
    <source>
        <dbReference type="ARBA" id="ARBA00004953"/>
    </source>
</evidence>
<evidence type="ECO:0000259" key="6">
    <source>
        <dbReference type="Pfam" id="PF00590"/>
    </source>
</evidence>
<dbReference type="GO" id="GO:0032259">
    <property type="term" value="P:methylation"/>
    <property type="evidence" value="ECO:0007669"/>
    <property type="project" value="UniProtKB-KW"/>
</dbReference>
<proteinExistence type="predicted"/>
<accession>A0A5Q6S253</accession>
<dbReference type="RefSeq" id="WP_149767264.1">
    <property type="nucleotide sequence ID" value="NZ_VDFQ02000001.1"/>
</dbReference>
<dbReference type="Gene3D" id="3.40.50.150">
    <property type="entry name" value="Vaccinia Virus protein VP39"/>
    <property type="match status" value="1"/>
</dbReference>
<keyword evidence="4 7" id="KW-0808">Transferase</keyword>
<evidence type="ECO:0000256" key="2">
    <source>
        <dbReference type="ARBA" id="ARBA00022573"/>
    </source>
</evidence>
<evidence type="ECO:0000256" key="4">
    <source>
        <dbReference type="ARBA" id="ARBA00022679"/>
    </source>
</evidence>